<proteinExistence type="predicted"/>
<sequence>MSNSIPEIADEESKVQAPSLRTTIKRIPKNANNEQEFLHAIIDEAYVCHVAFTDEHGSHCIPTACWREHNHLYIHGANASRMMKQLVKGTQACITITHVDGLVLARSAFNHSMNYRSAMIYGVFEVVGAEQKAESMAAFMEKIAPGRQAEIRAGSYAELAGTTILRMPLVEFMCKTRSGGPNDDEEDMQQAAWAGVLPIRVAHDAPIAHEQNTQAAPAYVSAWND</sequence>
<dbReference type="PANTHER" id="PTHR34071:SF2">
    <property type="entry name" value="FLAVIN-NUCLEOTIDE-BINDING PROTEIN"/>
    <property type="match status" value="1"/>
</dbReference>
<gene>
    <name evidence="1" type="ORF">H8K36_14645</name>
</gene>
<dbReference type="PANTHER" id="PTHR34071">
    <property type="entry name" value="5-NITROIMIDAZOLE ANTIBIOTICS RESISTANCE PROTEIN, NIMA-FAMILY-RELATED PROTEIN-RELATED"/>
    <property type="match status" value="1"/>
</dbReference>
<dbReference type="EMBL" id="JACOFZ010000006">
    <property type="protein sequence ID" value="MBC3882625.1"/>
    <property type="molecule type" value="Genomic_DNA"/>
</dbReference>
<name>A0A923HN33_9BURK</name>
<dbReference type="SUPFAM" id="SSF50475">
    <property type="entry name" value="FMN-binding split barrel"/>
    <property type="match status" value="1"/>
</dbReference>
<dbReference type="Proteomes" id="UP000627446">
    <property type="component" value="Unassembled WGS sequence"/>
</dbReference>
<dbReference type="Gene3D" id="2.30.110.10">
    <property type="entry name" value="Electron Transport, Fmn-binding Protein, Chain A"/>
    <property type="match status" value="1"/>
</dbReference>
<comment type="caution">
    <text evidence="1">The sequence shown here is derived from an EMBL/GenBank/DDBJ whole genome shotgun (WGS) entry which is preliminary data.</text>
</comment>
<dbReference type="Pfam" id="PF12900">
    <property type="entry name" value="Pyridox_ox_2"/>
    <property type="match status" value="1"/>
</dbReference>
<organism evidence="1 2">
    <name type="scientific">Undibacterium nitidum</name>
    <dbReference type="NCBI Taxonomy" id="2762298"/>
    <lineage>
        <taxon>Bacteria</taxon>
        <taxon>Pseudomonadati</taxon>
        <taxon>Pseudomonadota</taxon>
        <taxon>Betaproteobacteria</taxon>
        <taxon>Burkholderiales</taxon>
        <taxon>Oxalobacteraceae</taxon>
        <taxon>Undibacterium</taxon>
    </lineage>
</organism>
<protein>
    <submittedName>
        <fullName evidence="1">Pyridoxamine 5'-phosphate oxidase family protein</fullName>
    </submittedName>
</protein>
<accession>A0A923HN33</accession>
<keyword evidence="2" id="KW-1185">Reference proteome</keyword>
<evidence type="ECO:0000313" key="2">
    <source>
        <dbReference type="Proteomes" id="UP000627446"/>
    </source>
</evidence>
<dbReference type="InterPro" id="IPR024747">
    <property type="entry name" value="Pyridox_Oxase-rel"/>
</dbReference>
<dbReference type="RefSeq" id="WP_186917240.1">
    <property type="nucleotide sequence ID" value="NZ_JACOFZ010000006.1"/>
</dbReference>
<evidence type="ECO:0000313" key="1">
    <source>
        <dbReference type="EMBL" id="MBC3882625.1"/>
    </source>
</evidence>
<dbReference type="AlphaFoldDB" id="A0A923HN33"/>
<dbReference type="InterPro" id="IPR012349">
    <property type="entry name" value="Split_barrel_FMN-bd"/>
</dbReference>
<reference evidence="1" key="1">
    <citation type="submission" date="2020-08" db="EMBL/GenBank/DDBJ databases">
        <title>Novel species isolated from subtropical streams in China.</title>
        <authorList>
            <person name="Lu H."/>
        </authorList>
    </citation>
    <scope>NUCLEOTIDE SEQUENCE</scope>
    <source>
        <strain evidence="1">LX22W</strain>
    </source>
</reference>